<proteinExistence type="predicted"/>
<reference evidence="1 2" key="1">
    <citation type="submission" date="2014-03" db="EMBL/GenBank/DDBJ databases">
        <title>Draft genome of the hookworm Oesophagostomum dentatum.</title>
        <authorList>
            <person name="Mitreva M."/>
        </authorList>
    </citation>
    <scope>NUCLEOTIDE SEQUENCE [LARGE SCALE GENOMIC DNA]</scope>
    <source>
        <strain evidence="1 2">OD-Hann</strain>
    </source>
</reference>
<name>A0A0B1TMD1_OESDE</name>
<organism evidence="1 2">
    <name type="scientific">Oesophagostomum dentatum</name>
    <name type="common">Nodular worm</name>
    <dbReference type="NCBI Taxonomy" id="61180"/>
    <lineage>
        <taxon>Eukaryota</taxon>
        <taxon>Metazoa</taxon>
        <taxon>Ecdysozoa</taxon>
        <taxon>Nematoda</taxon>
        <taxon>Chromadorea</taxon>
        <taxon>Rhabditida</taxon>
        <taxon>Rhabditina</taxon>
        <taxon>Rhabditomorpha</taxon>
        <taxon>Strongyloidea</taxon>
        <taxon>Strongylidae</taxon>
        <taxon>Oesophagostomum</taxon>
    </lineage>
</organism>
<evidence type="ECO:0000313" key="1">
    <source>
        <dbReference type="EMBL" id="KHJ98678.1"/>
    </source>
</evidence>
<keyword evidence="2" id="KW-1185">Reference proteome</keyword>
<dbReference type="Proteomes" id="UP000053660">
    <property type="component" value="Unassembled WGS sequence"/>
</dbReference>
<sequence length="85" mass="9711">MKRWFLHLNNSDATSIPRRTTRTTLTAWDLRVFNGNIRPSISYQEQTHHHKEVFVYDGDPDSVVLEGSNQTAFLVTAYADAESGK</sequence>
<dbReference type="EMBL" id="KN549285">
    <property type="protein sequence ID" value="KHJ98678.1"/>
    <property type="molecule type" value="Genomic_DNA"/>
</dbReference>
<dbReference type="OrthoDB" id="5823005at2759"/>
<dbReference type="AlphaFoldDB" id="A0A0B1TMD1"/>
<accession>A0A0B1TMD1</accession>
<gene>
    <name evidence="1" type="ORF">OESDEN_01325</name>
</gene>
<protein>
    <submittedName>
        <fullName evidence="1">Uncharacterized protein</fullName>
    </submittedName>
</protein>
<evidence type="ECO:0000313" key="2">
    <source>
        <dbReference type="Proteomes" id="UP000053660"/>
    </source>
</evidence>